<evidence type="ECO:0000313" key="1">
    <source>
        <dbReference type="EMBL" id="RZD16151.1"/>
    </source>
</evidence>
<dbReference type="AlphaFoldDB" id="A0A519BFV3"/>
<evidence type="ECO:0000313" key="2">
    <source>
        <dbReference type="Proteomes" id="UP000316562"/>
    </source>
</evidence>
<comment type="caution">
    <text evidence="1">The sequence shown here is derived from an EMBL/GenBank/DDBJ whole genome shotgun (WGS) entry which is preliminary data.</text>
</comment>
<dbReference type="Proteomes" id="UP000316562">
    <property type="component" value="Unassembled WGS sequence"/>
</dbReference>
<accession>A0A519BFV3</accession>
<reference evidence="1 2" key="1">
    <citation type="journal article" date="2019" name="ISME J.">
        <title>Insights into ecological role of a new deltaproteobacterial order Candidatus Acidulodesulfobacterales by metagenomics and metatranscriptomics.</title>
        <authorList>
            <person name="Tan S."/>
            <person name="Liu J."/>
            <person name="Fang Y."/>
            <person name="Hedlund B.P."/>
            <person name="Lian Z.H."/>
            <person name="Huang L.Y."/>
            <person name="Li J.T."/>
            <person name="Huang L.N."/>
            <person name="Li W.J."/>
            <person name="Jiang H.C."/>
            <person name="Dong H.L."/>
            <person name="Shu W.S."/>
        </authorList>
    </citation>
    <scope>NUCLEOTIDE SEQUENCE [LARGE SCALE GENOMIC DNA]</scope>
    <source>
        <strain evidence="1">AP2</strain>
    </source>
</reference>
<organism evidence="1 2">
    <name type="scientific">Acididesulfobacter guangdongensis</name>
    <dbReference type="NCBI Taxonomy" id="2597225"/>
    <lineage>
        <taxon>Bacteria</taxon>
        <taxon>Deltaproteobacteria</taxon>
        <taxon>Candidatus Acidulodesulfobacterales</taxon>
        <taxon>Candidatus Acididesulfobacter</taxon>
    </lineage>
</organism>
<name>A0A519BFV3_ACIG2</name>
<sequence>MKEILYKIKNLPPEINRTHFWSYDKEKTGLPAAIIIEQVLKYGTLEEIFTLFNLIDADEFMNIYRNTVRPVFEGKGSYLVYNSLSKEEQKTYEQKNLSRSPGLLKLFDLILPIMYKIKTQKID</sequence>
<dbReference type="EMBL" id="SGBC01000003">
    <property type="protein sequence ID" value="RZD16151.1"/>
    <property type="molecule type" value="Genomic_DNA"/>
</dbReference>
<gene>
    <name evidence="1" type="ORF">EVJ46_08165</name>
</gene>
<proteinExistence type="predicted"/>
<protein>
    <submittedName>
        <fullName evidence="1">Uncharacterized protein</fullName>
    </submittedName>
</protein>